<evidence type="ECO:0000313" key="1">
    <source>
        <dbReference type="EMBL" id="QGU03099.1"/>
    </source>
</evidence>
<reference evidence="2" key="1">
    <citation type="submission" date="2019-11" db="EMBL/GenBank/DDBJ databases">
        <title>Complete genome sequence of Corynebacterium kalinowskii 1959, a novel Corynebacterium species isolated from soil of a small paddock in Vilsendorf, Germany.</title>
        <authorList>
            <person name="Schaffert L."/>
            <person name="Ruwe M."/>
            <person name="Milse J."/>
            <person name="Hanuschka K."/>
            <person name="Ortseifen V."/>
            <person name="Droste J."/>
            <person name="Brandt D."/>
            <person name="Schlueter L."/>
            <person name="Kutter Y."/>
            <person name="Vinke S."/>
            <person name="Viehoefer P."/>
            <person name="Jacob L."/>
            <person name="Luebke N.-C."/>
            <person name="Schulte-Berndt E."/>
            <person name="Hain C."/>
            <person name="Linder M."/>
            <person name="Schmidt P."/>
            <person name="Wollenschlaeger L."/>
            <person name="Luttermann T."/>
            <person name="Thieme E."/>
            <person name="Hassa J."/>
            <person name="Haak M."/>
            <person name="Wittchen M."/>
            <person name="Mentz A."/>
            <person name="Persicke M."/>
            <person name="Busche T."/>
            <person name="Ruckert C."/>
        </authorList>
    </citation>
    <scope>NUCLEOTIDE SEQUENCE [LARGE SCALE GENOMIC DNA]</scope>
    <source>
        <strain evidence="2">1959</strain>
    </source>
</reference>
<evidence type="ECO:0000313" key="2">
    <source>
        <dbReference type="Proteomes" id="UP000427071"/>
    </source>
</evidence>
<sequence length="130" mass="14587">MTKKIETTDQFEEFLGRAKKLAKKTGKKQTSSVTDEPFVLGEDYGFTPEISIEKPVFSDRLTLAQAAQRQDTITCLRVFFKDDFTRFLICMNDMGDDAELITLGVVQALFEHFYGIGVDDAVGGFPMLSI</sequence>
<dbReference type="RefSeq" id="WP_156193422.1">
    <property type="nucleotide sequence ID" value="NZ_CP046452.1"/>
</dbReference>
<accession>A0A6B8VJ81</accession>
<organism evidence="1 2">
    <name type="scientific">Corynebacterium kalinowskii</name>
    <dbReference type="NCBI Taxonomy" id="2675216"/>
    <lineage>
        <taxon>Bacteria</taxon>
        <taxon>Bacillati</taxon>
        <taxon>Actinomycetota</taxon>
        <taxon>Actinomycetes</taxon>
        <taxon>Mycobacteriales</taxon>
        <taxon>Corynebacteriaceae</taxon>
        <taxon>Corynebacterium</taxon>
    </lineage>
</organism>
<dbReference type="EMBL" id="CP046452">
    <property type="protein sequence ID" value="QGU03099.1"/>
    <property type="molecule type" value="Genomic_DNA"/>
</dbReference>
<dbReference type="KEGG" id="ckw:CKALI_11275"/>
<proteinExistence type="predicted"/>
<gene>
    <name evidence="1" type="ORF">CKALI_11275</name>
</gene>
<dbReference type="Proteomes" id="UP000427071">
    <property type="component" value="Chromosome"/>
</dbReference>
<keyword evidence="2" id="KW-1185">Reference proteome</keyword>
<name>A0A6B8VJ81_9CORY</name>
<evidence type="ECO:0008006" key="3">
    <source>
        <dbReference type="Google" id="ProtNLM"/>
    </source>
</evidence>
<protein>
    <recommendedName>
        <fullName evidence="3">Tail assembly chaperone</fullName>
    </recommendedName>
</protein>
<dbReference type="AlphaFoldDB" id="A0A6B8VJ81"/>